<reference evidence="1" key="1">
    <citation type="submission" date="2014-09" db="EMBL/GenBank/DDBJ databases">
        <authorList>
            <person name="Magalhaes I.L.F."/>
            <person name="Oliveira U."/>
            <person name="Santos F.R."/>
            <person name="Vidigal T.H.D.A."/>
            <person name="Brescovit A.D."/>
            <person name="Santos A.J."/>
        </authorList>
    </citation>
    <scope>NUCLEOTIDE SEQUENCE</scope>
    <source>
        <tissue evidence="1">Shoot tissue taken approximately 20 cm above the soil surface</tissue>
    </source>
</reference>
<protein>
    <submittedName>
        <fullName evidence="1">Uncharacterized protein</fullName>
    </submittedName>
</protein>
<reference evidence="1" key="2">
    <citation type="journal article" date="2015" name="Data Brief">
        <title>Shoot transcriptome of the giant reed, Arundo donax.</title>
        <authorList>
            <person name="Barrero R.A."/>
            <person name="Guerrero F.D."/>
            <person name="Moolhuijzen P."/>
            <person name="Goolsby J.A."/>
            <person name="Tidwell J."/>
            <person name="Bellgard S.E."/>
            <person name="Bellgard M.I."/>
        </authorList>
    </citation>
    <scope>NUCLEOTIDE SEQUENCE</scope>
    <source>
        <tissue evidence="1">Shoot tissue taken approximately 20 cm above the soil surface</tissue>
    </source>
</reference>
<dbReference type="EMBL" id="GBRH01277389">
    <property type="protein sequence ID" value="JAD20506.1"/>
    <property type="molecule type" value="Transcribed_RNA"/>
</dbReference>
<name>A0A0A8Y2T0_ARUDO</name>
<accession>A0A0A8Y2T0</accession>
<sequence>MNINLLPMLLKLLFVYKLGNRKLHVKLTTKNVLNVVPGTCIFQTPAISHQYFDF</sequence>
<dbReference type="AlphaFoldDB" id="A0A0A8Y2T0"/>
<evidence type="ECO:0000313" key="1">
    <source>
        <dbReference type="EMBL" id="JAD20506.1"/>
    </source>
</evidence>
<proteinExistence type="predicted"/>
<organism evidence="1">
    <name type="scientific">Arundo donax</name>
    <name type="common">Giant reed</name>
    <name type="synonym">Donax arundinaceus</name>
    <dbReference type="NCBI Taxonomy" id="35708"/>
    <lineage>
        <taxon>Eukaryota</taxon>
        <taxon>Viridiplantae</taxon>
        <taxon>Streptophyta</taxon>
        <taxon>Embryophyta</taxon>
        <taxon>Tracheophyta</taxon>
        <taxon>Spermatophyta</taxon>
        <taxon>Magnoliopsida</taxon>
        <taxon>Liliopsida</taxon>
        <taxon>Poales</taxon>
        <taxon>Poaceae</taxon>
        <taxon>PACMAD clade</taxon>
        <taxon>Arundinoideae</taxon>
        <taxon>Arundineae</taxon>
        <taxon>Arundo</taxon>
    </lineage>
</organism>